<sequence length="246" mass="28540">MKKKILFVFLLIKCISGHDFRNKSGERFSRDFLFGIASSAYQVEGAWNVSGKSTNNWDHFTHTRPEKISDGSNGDVACDSYHKIKEDVKLLKDLGVHFYRFSLSWTRILPSPFSNKLNPDGIRYYNELIDLLLENGIEPMVTIFHFDLPQVLQDLGGYTNSLIIKYFVKYAKFVFENFGDRVKIWTTFNEPHIYCLMGYGQDLLPPAYNLSGIGEYLCSYNALKAHAAIYHLYNNTFRQQQHGKYR</sequence>
<evidence type="ECO:0000256" key="1">
    <source>
        <dbReference type="ARBA" id="ARBA00010838"/>
    </source>
</evidence>
<evidence type="ECO:0000256" key="5">
    <source>
        <dbReference type="SAM" id="SignalP"/>
    </source>
</evidence>
<gene>
    <name evidence="6" type="ORF">ILUMI_22882</name>
</gene>
<dbReference type="GO" id="GO:0005975">
    <property type="term" value="P:carbohydrate metabolic process"/>
    <property type="evidence" value="ECO:0007669"/>
    <property type="project" value="InterPro"/>
</dbReference>
<evidence type="ECO:0000256" key="3">
    <source>
        <dbReference type="ARBA" id="ARBA00023295"/>
    </source>
</evidence>
<keyword evidence="2" id="KW-0378">Hydrolase</keyword>
<name>A0A8K0CEY3_IGNLU</name>
<dbReference type="InterPro" id="IPR017853">
    <property type="entry name" value="GH"/>
</dbReference>
<comment type="caution">
    <text evidence="6">The sequence shown here is derived from an EMBL/GenBank/DDBJ whole genome shotgun (WGS) entry which is preliminary data.</text>
</comment>
<dbReference type="PROSITE" id="PS00653">
    <property type="entry name" value="GLYCOSYL_HYDROL_F1_2"/>
    <property type="match status" value="1"/>
</dbReference>
<dbReference type="EMBL" id="VTPC01090447">
    <property type="protein sequence ID" value="KAF2883293.1"/>
    <property type="molecule type" value="Genomic_DNA"/>
</dbReference>
<reference evidence="6" key="1">
    <citation type="submission" date="2019-08" db="EMBL/GenBank/DDBJ databases">
        <title>The genome of the North American firefly Photinus pyralis.</title>
        <authorList>
            <consortium name="Photinus pyralis genome working group"/>
            <person name="Fallon T.R."/>
            <person name="Sander Lower S.E."/>
            <person name="Weng J.-K."/>
        </authorList>
    </citation>
    <scope>NUCLEOTIDE SEQUENCE</scope>
    <source>
        <strain evidence="6">TRF0915ILg1</strain>
        <tissue evidence="6">Whole body</tissue>
    </source>
</reference>
<dbReference type="PANTHER" id="PTHR10353">
    <property type="entry name" value="GLYCOSYL HYDROLASE"/>
    <property type="match status" value="1"/>
</dbReference>
<dbReference type="InterPro" id="IPR033132">
    <property type="entry name" value="GH_1_N_CS"/>
</dbReference>
<accession>A0A8K0CEY3</accession>
<feature type="signal peptide" evidence="5">
    <location>
        <begin position="1"/>
        <end position="17"/>
    </location>
</feature>
<evidence type="ECO:0008006" key="8">
    <source>
        <dbReference type="Google" id="ProtNLM"/>
    </source>
</evidence>
<organism evidence="6 7">
    <name type="scientific">Ignelater luminosus</name>
    <name type="common">Cucubano</name>
    <name type="synonym">Pyrophorus luminosus</name>
    <dbReference type="NCBI Taxonomy" id="2038154"/>
    <lineage>
        <taxon>Eukaryota</taxon>
        <taxon>Metazoa</taxon>
        <taxon>Ecdysozoa</taxon>
        <taxon>Arthropoda</taxon>
        <taxon>Hexapoda</taxon>
        <taxon>Insecta</taxon>
        <taxon>Pterygota</taxon>
        <taxon>Neoptera</taxon>
        <taxon>Endopterygota</taxon>
        <taxon>Coleoptera</taxon>
        <taxon>Polyphaga</taxon>
        <taxon>Elateriformia</taxon>
        <taxon>Elateroidea</taxon>
        <taxon>Elateridae</taxon>
        <taxon>Agrypninae</taxon>
        <taxon>Pyrophorini</taxon>
        <taxon>Ignelater</taxon>
    </lineage>
</organism>
<evidence type="ECO:0000313" key="6">
    <source>
        <dbReference type="EMBL" id="KAF2883293.1"/>
    </source>
</evidence>
<dbReference type="InterPro" id="IPR001360">
    <property type="entry name" value="Glyco_hydro_1"/>
</dbReference>
<keyword evidence="3" id="KW-0326">Glycosidase</keyword>
<dbReference type="AlphaFoldDB" id="A0A8K0CEY3"/>
<dbReference type="OrthoDB" id="65569at2759"/>
<evidence type="ECO:0000256" key="4">
    <source>
        <dbReference type="RuleBase" id="RU003690"/>
    </source>
</evidence>
<dbReference type="Gene3D" id="3.20.20.80">
    <property type="entry name" value="Glycosidases"/>
    <property type="match status" value="1"/>
</dbReference>
<dbReference type="Pfam" id="PF00232">
    <property type="entry name" value="Glyco_hydro_1"/>
    <property type="match status" value="1"/>
</dbReference>
<feature type="chain" id="PRO_5035438090" description="Myrosinase 1" evidence="5">
    <location>
        <begin position="18"/>
        <end position="246"/>
    </location>
</feature>
<evidence type="ECO:0000313" key="7">
    <source>
        <dbReference type="Proteomes" id="UP000801492"/>
    </source>
</evidence>
<dbReference type="SUPFAM" id="SSF51445">
    <property type="entry name" value="(Trans)glycosidases"/>
    <property type="match status" value="1"/>
</dbReference>
<comment type="similarity">
    <text evidence="1 4">Belongs to the glycosyl hydrolase 1 family.</text>
</comment>
<dbReference type="PANTHER" id="PTHR10353:SF36">
    <property type="entry name" value="LP05116P"/>
    <property type="match status" value="1"/>
</dbReference>
<keyword evidence="7" id="KW-1185">Reference proteome</keyword>
<protein>
    <recommendedName>
        <fullName evidence="8">Myrosinase 1</fullName>
    </recommendedName>
</protein>
<proteinExistence type="inferred from homology"/>
<dbReference type="Proteomes" id="UP000801492">
    <property type="component" value="Unassembled WGS sequence"/>
</dbReference>
<keyword evidence="5" id="KW-0732">Signal</keyword>
<dbReference type="GO" id="GO:0008422">
    <property type="term" value="F:beta-glucosidase activity"/>
    <property type="evidence" value="ECO:0007669"/>
    <property type="project" value="TreeGrafter"/>
</dbReference>
<evidence type="ECO:0000256" key="2">
    <source>
        <dbReference type="ARBA" id="ARBA00022801"/>
    </source>
</evidence>